<protein>
    <submittedName>
        <fullName evidence="4">Pentatricopeptide repeat</fullName>
    </submittedName>
</protein>
<evidence type="ECO:0000313" key="4">
    <source>
        <dbReference type="EMBL" id="KAK6942365.1"/>
    </source>
</evidence>
<dbReference type="Gene3D" id="1.25.40.10">
    <property type="entry name" value="Tetratricopeptide repeat domain"/>
    <property type="match status" value="6"/>
</dbReference>
<dbReference type="NCBIfam" id="TIGR00756">
    <property type="entry name" value="PPR"/>
    <property type="match status" value="9"/>
</dbReference>
<name>A0AAN8VXU3_9MAGN</name>
<proteinExistence type="inferred from homology"/>
<dbReference type="PANTHER" id="PTHR47941">
    <property type="entry name" value="PENTATRICOPEPTIDE REPEAT-CONTAINING PROTEIN 3, MITOCHONDRIAL"/>
    <property type="match status" value="1"/>
</dbReference>
<evidence type="ECO:0000256" key="3">
    <source>
        <dbReference type="PROSITE-ProRule" id="PRU00708"/>
    </source>
</evidence>
<reference evidence="4 5" key="1">
    <citation type="submission" date="2023-12" db="EMBL/GenBank/DDBJ databases">
        <title>A high-quality genome assembly for Dillenia turbinata (Dilleniales).</title>
        <authorList>
            <person name="Chanderbali A."/>
        </authorList>
    </citation>
    <scope>NUCLEOTIDE SEQUENCE [LARGE SCALE GENOMIC DNA]</scope>
    <source>
        <strain evidence="4">LSX21</strain>
        <tissue evidence="4">Leaf</tissue>
    </source>
</reference>
<feature type="repeat" description="PPR" evidence="3">
    <location>
        <begin position="411"/>
        <end position="445"/>
    </location>
</feature>
<sequence>MRGGGHSLLPPWKTSVDKLGEILLTAAVTKSLRRSPAENLDGDSFSVSEPVLLKLLSSNSIDASKKLDFFFKWCSSSSSSNPKPSSIAYSALIRTLCRDADNLLLRRHVPDILSSIISNNVVLEPSAFKLILDSFIKRNDFDSALQILEQIQLSRVIISDSNHPSLYTSLLIALVRKDQVLFALSIFYKLLDSNSHIPVSIVCNELLVALRKSNLRSEFEKLFYRLRERANFRLDRWGYNICIHAFGIWGDIRASLDLFSEFKLLNPFGPDLCTYNSLILGFCLVGRVKDGLNVFEELKGSAHEPDLITYRILICGCCKSYRINDATRLFEEMKNKGFRPDVVIYNSMIDGLMKARKLNDACQLFENMVQEGIRTSSWTYNILIDGLFKNGRVAAGYSLFCDLKKKGNFVDGVTYSIVILQHCREGQVDGALTLVEEMEGRGFVVDLVTITSLLIGLHREGRWDSTERLLKHIRDGTLLPSVLKWKADMDASMKNWPNRSKDFMPLFPSKGALAELINSRGSDANLQSDGGNGSEDVGVAVDEWSSSPYMDQLANQPKSQNDWFQSFSLSRGQRVQGKGADSFDIDMVNTYLSIFLSNGKLSVACKLFEIFTDMGVNTVSYTYNSIMSSFVKKGYFNEMWDVLHEMGEKLCPADVATYNLIIQGLGKMGRADLASSVLDKLMSQGGYLDIVMYNTLINALGKAGRLDEVNKLFKQMRSSGINPDVVTFNTLIEVHSKAGRLKEAYKFLKMMLDSGCMPNHITDTCLDYLGNELDKLRYQKASIKHVVEDDTS</sequence>
<feature type="repeat" description="PPR" evidence="3">
    <location>
        <begin position="341"/>
        <end position="375"/>
    </location>
</feature>
<dbReference type="InterPro" id="IPR011990">
    <property type="entry name" value="TPR-like_helical_dom_sf"/>
</dbReference>
<dbReference type="Pfam" id="PF01535">
    <property type="entry name" value="PPR"/>
    <property type="match status" value="2"/>
</dbReference>
<feature type="repeat" description="PPR" evidence="3">
    <location>
        <begin position="619"/>
        <end position="653"/>
    </location>
</feature>
<feature type="repeat" description="PPR" evidence="3">
    <location>
        <begin position="446"/>
        <end position="480"/>
    </location>
</feature>
<feature type="repeat" description="PPR" evidence="3">
    <location>
        <begin position="306"/>
        <end position="340"/>
    </location>
</feature>
<gene>
    <name evidence="4" type="ORF">RJ641_027742</name>
</gene>
<keyword evidence="2" id="KW-0677">Repeat</keyword>
<dbReference type="AlphaFoldDB" id="A0AAN8VXU3"/>
<dbReference type="InterPro" id="IPR002885">
    <property type="entry name" value="PPR_rpt"/>
</dbReference>
<dbReference type="PROSITE" id="PS51375">
    <property type="entry name" value="PPR"/>
    <property type="match status" value="10"/>
</dbReference>
<dbReference type="Pfam" id="PF12854">
    <property type="entry name" value="PPR_1"/>
    <property type="match status" value="1"/>
</dbReference>
<feature type="repeat" description="PPR" evidence="3">
    <location>
        <begin position="271"/>
        <end position="305"/>
    </location>
</feature>
<feature type="repeat" description="PPR" evidence="3">
    <location>
        <begin position="724"/>
        <end position="758"/>
    </location>
</feature>
<comment type="similarity">
    <text evidence="1">Belongs to the PPR family. P subfamily.</text>
</comment>
<evidence type="ECO:0000256" key="1">
    <source>
        <dbReference type="ARBA" id="ARBA00007626"/>
    </source>
</evidence>
<feature type="repeat" description="PPR" evidence="3">
    <location>
        <begin position="654"/>
        <end position="688"/>
    </location>
</feature>
<evidence type="ECO:0000313" key="5">
    <source>
        <dbReference type="Proteomes" id="UP001370490"/>
    </source>
</evidence>
<feature type="repeat" description="PPR" evidence="3">
    <location>
        <begin position="376"/>
        <end position="410"/>
    </location>
</feature>
<comment type="caution">
    <text evidence="4">The sequence shown here is derived from an EMBL/GenBank/DDBJ whole genome shotgun (WGS) entry which is preliminary data.</text>
</comment>
<organism evidence="4 5">
    <name type="scientific">Dillenia turbinata</name>
    <dbReference type="NCBI Taxonomy" id="194707"/>
    <lineage>
        <taxon>Eukaryota</taxon>
        <taxon>Viridiplantae</taxon>
        <taxon>Streptophyta</taxon>
        <taxon>Embryophyta</taxon>
        <taxon>Tracheophyta</taxon>
        <taxon>Spermatophyta</taxon>
        <taxon>Magnoliopsida</taxon>
        <taxon>eudicotyledons</taxon>
        <taxon>Gunneridae</taxon>
        <taxon>Pentapetalae</taxon>
        <taxon>Dilleniales</taxon>
        <taxon>Dilleniaceae</taxon>
        <taxon>Dillenia</taxon>
    </lineage>
</organism>
<keyword evidence="5" id="KW-1185">Reference proteome</keyword>
<dbReference type="EMBL" id="JBAMMX010000004">
    <property type="protein sequence ID" value="KAK6942365.1"/>
    <property type="molecule type" value="Genomic_DNA"/>
</dbReference>
<dbReference type="Pfam" id="PF13041">
    <property type="entry name" value="PPR_2"/>
    <property type="match status" value="4"/>
</dbReference>
<feature type="repeat" description="PPR" evidence="3">
    <location>
        <begin position="689"/>
        <end position="723"/>
    </location>
</feature>
<evidence type="ECO:0000256" key="2">
    <source>
        <dbReference type="ARBA" id="ARBA00022737"/>
    </source>
</evidence>
<accession>A0AAN8VXU3</accession>
<dbReference type="Proteomes" id="UP001370490">
    <property type="component" value="Unassembled WGS sequence"/>
</dbReference>